<dbReference type="Gene3D" id="3.90.76.10">
    <property type="entry name" value="Dipeptide-binding Protein, Domain 1"/>
    <property type="match status" value="1"/>
</dbReference>
<feature type="domain" description="Solute-binding protein family 5" evidence="4">
    <location>
        <begin position="59"/>
        <end position="409"/>
    </location>
</feature>
<accession>A0ABP4P5E0</accession>
<dbReference type="PIRSF" id="PIRSF002741">
    <property type="entry name" value="MppA"/>
    <property type="match status" value="1"/>
</dbReference>
<dbReference type="PANTHER" id="PTHR30290:SF9">
    <property type="entry name" value="OLIGOPEPTIDE-BINDING PROTEIN APPA"/>
    <property type="match status" value="1"/>
</dbReference>
<dbReference type="CDD" id="cd08509">
    <property type="entry name" value="PBP2_TmCBP_oligosaccharides_like"/>
    <property type="match status" value="1"/>
</dbReference>
<dbReference type="Pfam" id="PF00496">
    <property type="entry name" value="SBP_bac_5"/>
    <property type="match status" value="1"/>
</dbReference>
<dbReference type="EMBL" id="BAAAPH010000009">
    <property type="protein sequence ID" value="GAA1573370.1"/>
    <property type="molecule type" value="Genomic_DNA"/>
</dbReference>
<dbReference type="PANTHER" id="PTHR30290">
    <property type="entry name" value="PERIPLASMIC BINDING COMPONENT OF ABC TRANSPORTER"/>
    <property type="match status" value="1"/>
</dbReference>
<keyword evidence="3" id="KW-0732">Signal</keyword>
<reference evidence="6" key="1">
    <citation type="journal article" date="2019" name="Int. J. Syst. Evol. Microbiol.">
        <title>The Global Catalogue of Microorganisms (GCM) 10K type strain sequencing project: providing services to taxonomists for standard genome sequencing and annotation.</title>
        <authorList>
            <consortium name="The Broad Institute Genomics Platform"/>
            <consortium name="The Broad Institute Genome Sequencing Center for Infectious Disease"/>
            <person name="Wu L."/>
            <person name="Ma J."/>
        </authorList>
    </citation>
    <scope>NUCLEOTIDE SEQUENCE [LARGE SCALE GENOMIC DNA]</scope>
    <source>
        <strain evidence="6">JCM 15572</strain>
    </source>
</reference>
<evidence type="ECO:0000256" key="1">
    <source>
        <dbReference type="ARBA" id="ARBA00005695"/>
    </source>
</evidence>
<dbReference type="InterPro" id="IPR000914">
    <property type="entry name" value="SBP_5_dom"/>
</dbReference>
<evidence type="ECO:0000313" key="6">
    <source>
        <dbReference type="Proteomes" id="UP001501705"/>
    </source>
</evidence>
<protein>
    <submittedName>
        <fullName evidence="5">ABC transporter substrate-binding protein</fullName>
    </submittedName>
</protein>
<proteinExistence type="inferred from homology"/>
<dbReference type="SUPFAM" id="SSF53850">
    <property type="entry name" value="Periplasmic binding protein-like II"/>
    <property type="match status" value="1"/>
</dbReference>
<evidence type="ECO:0000313" key="5">
    <source>
        <dbReference type="EMBL" id="GAA1573370.1"/>
    </source>
</evidence>
<keyword evidence="6" id="KW-1185">Reference proteome</keyword>
<evidence type="ECO:0000256" key="3">
    <source>
        <dbReference type="ARBA" id="ARBA00022729"/>
    </source>
</evidence>
<dbReference type="Proteomes" id="UP001501705">
    <property type="component" value="Unassembled WGS sequence"/>
</dbReference>
<evidence type="ECO:0000256" key="2">
    <source>
        <dbReference type="ARBA" id="ARBA00022448"/>
    </source>
</evidence>
<dbReference type="Gene3D" id="3.40.190.10">
    <property type="entry name" value="Periplasmic binding protein-like II"/>
    <property type="match status" value="1"/>
</dbReference>
<dbReference type="InterPro" id="IPR030678">
    <property type="entry name" value="Peptide/Ni-bd"/>
</dbReference>
<evidence type="ECO:0000259" key="4">
    <source>
        <dbReference type="Pfam" id="PF00496"/>
    </source>
</evidence>
<dbReference type="InterPro" id="IPR039424">
    <property type="entry name" value="SBP_5"/>
</dbReference>
<keyword evidence="2" id="KW-0813">Transport</keyword>
<gene>
    <name evidence="5" type="ORF">GCM10009804_32480</name>
</gene>
<comment type="caution">
    <text evidence="5">The sequence shown here is derived from an EMBL/GenBank/DDBJ whole genome shotgun (WGS) entry which is preliminary data.</text>
</comment>
<comment type="similarity">
    <text evidence="1">Belongs to the bacterial solute-binding protein 5 family.</text>
</comment>
<sequence>MKPAGGGGAEASITYAKTDGGTTFVRNYNVMGPATDKAPNAELVYEPLMRVDYANGGVVKPWLAQSWAFSDQGKLLTIKLRTDATWSDGKKFTADDAVYSLRLPIDKPDFSIAGVTYKSVAKVDDSTVKVTFPEPSYATLNQFANILLPMVPKHIWSTQNLNTWTNPDPVGTGPFTVKEFKPQQITLAARSDYWGGKLPMTTFKIVPTAGDALKAQLLKGELDWASASWANGEKEYVAKDPDKHLYQLYSNGGAMSVLFNTAKAPFDDVHVRRALALTVDRTAVVTTLQRPGTEAGPTGLSEQLFSDWLDPAYKGKVQKVDADAAKAELAKGGWTVDNGALVKDGKRYTPSILFNADWGWGSYADILINSWKQTLGLTVKSAGQPSAGYYDKQNLGQFDVAAASTGGASVYGVYRFLSSQYLTPIGKSATLNQGRWNDPESDKLIAAMQRTEDVEELKALGKQLQKIVVDKVPFSPIYNNFYFIDINSTRWTGWPTPEKFESIPFAGMGPDTIMTLLKLQRRGN</sequence>
<organism evidence="5 6">
    <name type="scientific">Kribbella hippodromi</name>
    <dbReference type="NCBI Taxonomy" id="434347"/>
    <lineage>
        <taxon>Bacteria</taxon>
        <taxon>Bacillati</taxon>
        <taxon>Actinomycetota</taxon>
        <taxon>Actinomycetes</taxon>
        <taxon>Propionibacteriales</taxon>
        <taxon>Kribbellaceae</taxon>
        <taxon>Kribbella</taxon>
    </lineage>
</organism>
<dbReference type="Gene3D" id="3.10.105.10">
    <property type="entry name" value="Dipeptide-binding Protein, Domain 3"/>
    <property type="match status" value="1"/>
</dbReference>
<name>A0ABP4P5E0_9ACTN</name>